<evidence type="ECO:0000313" key="2">
    <source>
        <dbReference type="EMBL" id="CAG6454086.1"/>
    </source>
</evidence>
<organism evidence="2">
    <name type="scientific">Culex pipiens</name>
    <name type="common">House mosquito</name>
    <dbReference type="NCBI Taxonomy" id="7175"/>
    <lineage>
        <taxon>Eukaryota</taxon>
        <taxon>Metazoa</taxon>
        <taxon>Ecdysozoa</taxon>
        <taxon>Arthropoda</taxon>
        <taxon>Hexapoda</taxon>
        <taxon>Insecta</taxon>
        <taxon>Pterygota</taxon>
        <taxon>Neoptera</taxon>
        <taxon>Endopterygota</taxon>
        <taxon>Diptera</taxon>
        <taxon>Nematocera</taxon>
        <taxon>Culicoidea</taxon>
        <taxon>Culicidae</taxon>
        <taxon>Culicinae</taxon>
        <taxon>Culicini</taxon>
        <taxon>Culex</taxon>
        <taxon>Culex</taxon>
    </lineage>
</organism>
<proteinExistence type="predicted"/>
<sequence>MWNVHKLYKKKESPATSFQTKFIPPTSKRKTKKSKPRPNPFFPPTNSSERVPHPGRARNKQGGPHPVRPRLHNHRPGQVAAAPVHHLSRAWPLRRQDRSAGEEGAHVLDGDPLQGADGRGDEAGPGGAPPGEGLLRAPFRSRHFLRDSPFTLYGPEESPIDVHHSKIVLGLRKRQFSRLNLLAKNQTKSGNETKNSHKMIYFLSLIKCTLMPLNVINAPRNAHTHTPKKSNRSTWGTFRRTASGSNIRSIWDSFPSRRASVTN</sequence>
<protein>
    <submittedName>
        <fullName evidence="2">(northern house mosquito) hypothetical protein</fullName>
    </submittedName>
</protein>
<dbReference type="EMBL" id="HBUE01024346">
    <property type="protein sequence ID" value="CAG6454086.1"/>
    <property type="molecule type" value="Transcribed_RNA"/>
</dbReference>
<feature type="compositionally biased region" description="Basic residues" evidence="1">
    <location>
        <begin position="27"/>
        <end position="36"/>
    </location>
</feature>
<evidence type="ECO:0000256" key="1">
    <source>
        <dbReference type="SAM" id="MobiDB-lite"/>
    </source>
</evidence>
<feature type="compositionally biased region" description="Basic and acidic residues" evidence="1">
    <location>
        <begin position="94"/>
        <end position="109"/>
    </location>
</feature>
<dbReference type="AlphaFoldDB" id="A0A8D8AGU1"/>
<reference evidence="2" key="1">
    <citation type="submission" date="2021-05" db="EMBL/GenBank/DDBJ databases">
        <authorList>
            <person name="Alioto T."/>
            <person name="Alioto T."/>
            <person name="Gomez Garrido J."/>
        </authorList>
    </citation>
    <scope>NUCLEOTIDE SEQUENCE</scope>
</reference>
<feature type="region of interest" description="Disordered" evidence="1">
    <location>
        <begin position="1"/>
        <end position="132"/>
    </location>
</feature>
<name>A0A8D8AGU1_CULPI</name>
<accession>A0A8D8AGU1</accession>